<dbReference type="EMBL" id="QENQ01000001">
    <property type="protein sequence ID" value="PVX30958.1"/>
    <property type="molecule type" value="Genomic_DNA"/>
</dbReference>
<keyword evidence="2" id="KW-1185">Reference proteome</keyword>
<sequence length="342" mass="36500">MTAVADFRITLDGKDLSPKIRPRLISLRISEKRGGDADQLDLVLDDSDGKLALPPGGAVLTVEIGWKAGAGVTTGLVDKGRFKVDEVEHSGPPDTVIIRASAADFASSLTTRREQSWHATTIGAVVQTVAGRNKLKARCAPALASIAVKALSQERESDIAFLRRLGREHDAVATIKAGCLIFAPIGAGITATGKPLPSITIRRRDGDRHSYRVEKREAAGKVVAEWHDRKGARKRKVEVGSGEGAERKLSRVYASEAEARRAATAESKRAGRAPRSLGLTLSLGRADVSPELPATAEGFKAEIDAQPWLVSEVDHQLDNRGGFTTAIKLELSSKGNAPSGER</sequence>
<proteinExistence type="predicted"/>
<comment type="caution">
    <text evidence="1">The sequence shown here is derived from an EMBL/GenBank/DDBJ whole genome shotgun (WGS) entry which is preliminary data.</text>
</comment>
<dbReference type="SUPFAM" id="SSF69279">
    <property type="entry name" value="Phage tail proteins"/>
    <property type="match status" value="1"/>
</dbReference>
<gene>
    <name evidence="1" type="ORF">DD559_17815</name>
</gene>
<evidence type="ECO:0000313" key="1">
    <source>
        <dbReference type="EMBL" id="PVX30958.1"/>
    </source>
</evidence>
<accession>A0A2U0SHY5</accession>
<dbReference type="Pfam" id="PF05954">
    <property type="entry name" value="Phage_GPD"/>
    <property type="match status" value="1"/>
</dbReference>
<name>A0A2U0SHY5_9SPHN</name>
<dbReference type="RefSeq" id="WP_116470352.1">
    <property type="nucleotide sequence ID" value="NZ_QENQ01000001.1"/>
</dbReference>
<dbReference type="OrthoDB" id="4070623at2"/>
<dbReference type="InterPro" id="IPR052726">
    <property type="entry name" value="Phage_Baseplate_Hub"/>
</dbReference>
<dbReference type="AlphaFoldDB" id="A0A2U0SHY5"/>
<protein>
    <submittedName>
        <fullName evidence="1">Late control protein</fullName>
    </submittedName>
</protein>
<reference evidence="1 2" key="1">
    <citation type="submission" date="2018-05" db="EMBL/GenBank/DDBJ databases">
        <title>Description of Sphingomonas pokkalii sp nov, isolated from the rhizosphere of saline tolerant pokkali rice and its draft genome analysis.</title>
        <authorList>
            <person name="Menon R."/>
            <person name="Kumari S."/>
            <person name="Rameshkumar N."/>
        </authorList>
    </citation>
    <scope>NUCLEOTIDE SEQUENCE [LARGE SCALE GENOMIC DNA]</scope>
    <source>
        <strain evidence="1 2">L3B27</strain>
    </source>
</reference>
<dbReference type="PANTHER" id="PTHR35862">
    <property type="entry name" value="FELS-2 PROPHAGE PROTEIN"/>
    <property type="match status" value="1"/>
</dbReference>
<evidence type="ECO:0000313" key="2">
    <source>
        <dbReference type="Proteomes" id="UP000245890"/>
    </source>
</evidence>
<organism evidence="1 2">
    <name type="scientific">Sphingomonas pokkalii</name>
    <dbReference type="NCBI Taxonomy" id="2175090"/>
    <lineage>
        <taxon>Bacteria</taxon>
        <taxon>Pseudomonadati</taxon>
        <taxon>Pseudomonadota</taxon>
        <taxon>Alphaproteobacteria</taxon>
        <taxon>Sphingomonadales</taxon>
        <taxon>Sphingomonadaceae</taxon>
        <taxon>Sphingomonas</taxon>
    </lineage>
</organism>
<dbReference type="PANTHER" id="PTHR35862:SF1">
    <property type="entry name" value="FELS-2 PROPHAGE PROTEIN"/>
    <property type="match status" value="1"/>
</dbReference>
<dbReference type="Proteomes" id="UP000245890">
    <property type="component" value="Unassembled WGS sequence"/>
</dbReference>